<reference evidence="2 3" key="1">
    <citation type="submission" date="2015-03" db="EMBL/GenBank/DDBJ databases">
        <title>Draft genome of the nematode, Opisthorchis viverrini.</title>
        <authorList>
            <person name="Mitreva M."/>
        </authorList>
    </citation>
    <scope>NUCLEOTIDE SEQUENCE [LARGE SCALE GENOMIC DNA]</scope>
    <source>
        <strain evidence="2">Khon Kaen</strain>
    </source>
</reference>
<name>A0A1S8WHG8_OPIVI</name>
<feature type="region of interest" description="Disordered" evidence="1">
    <location>
        <begin position="563"/>
        <end position="596"/>
    </location>
</feature>
<dbReference type="AlphaFoldDB" id="A0A1S8WHG8"/>
<feature type="compositionally biased region" description="Polar residues" evidence="1">
    <location>
        <begin position="442"/>
        <end position="452"/>
    </location>
</feature>
<feature type="compositionally biased region" description="Basic and acidic residues" evidence="1">
    <location>
        <begin position="773"/>
        <end position="784"/>
    </location>
</feature>
<dbReference type="EMBL" id="KV907043">
    <property type="protein sequence ID" value="OON13877.1"/>
    <property type="molecule type" value="Genomic_DNA"/>
</dbReference>
<feature type="compositionally biased region" description="Low complexity" evidence="1">
    <location>
        <begin position="735"/>
        <end position="764"/>
    </location>
</feature>
<accession>A0A1S8WHG8</accession>
<evidence type="ECO:0000256" key="1">
    <source>
        <dbReference type="SAM" id="MobiDB-lite"/>
    </source>
</evidence>
<feature type="region of interest" description="Disordered" evidence="1">
    <location>
        <begin position="257"/>
        <end position="306"/>
    </location>
</feature>
<sequence length="975" mass="106912">MDVAGIPHQDDEFQATSSPPHLQPLDNESNMRPFQKMDGTVSPEHILPPLKYEPTHCSVSTSTASEPNSVHHKNSEAQSEASYTATHLDRDMHVTGSSQSCEILHTTLDGQRRKRRKPLVPPQKFPAVQLDTGEMTDSDEEYSEFPKLVKISDTTSVDSDFSNEVEPMKSTLSDSGIDKFSEHKENQFIHEISHQAVETVRQIICPSETKKSYDTQTELLLERTLSQLEPQISRLVGQSLRSSIESIREQVLAGLKSATSSLSTEQNDTITRKTSSTVEPPNFASEAVSEFQNSSTPEAENLSNPGNRSEIVWSALKAASIPSFTINNLNLSCTSEEKQGSEREPIPVGPETLTSDGNICLEKEQHTAQIRALSQKLNESTEMSTDTDNCQNPLSDYTSQVFPYSNAFKLPLPQLLKPNFIQVVSDSLPVKNRCNRMESGYRRSSPNKTNDGFTIEGLGNNGGTGELKEPSLNYQPDKMCSVTPQHPSFLQPETAGAAVLASAIGLQNALWMNKNDLSGKLFSNFPVNTNEPPWSPSYLSQFGLSAFTRLPLGLFPPLSGHHFPSPVSPSSTRQNSSGPQLKLHNQETDAQEEQTEAIPLVVGRKTEEDHRPVSNSAVSVLQGVPGIKNVSEIGNISPLTTPLNGASRRRRTKVTDTRLNSRAGSRSTFNYMSPRSTYTNGVADVIHSMQYAGAEVRRTFENGTSGNTANMEHFPMNSEISLRHGRGGNEHDRSQSLLSPPSSSDVRLNSSSSSPSPSSVRLSNGPTDGSSDGDLHRSLSDKTRLLSSPTLHENRPTRAPMFNMVSGPRLSDSQSRMDFPGPNPQPCNETESFEQTLVRAFRTSPQMFRQRSVNSLMNTISSQGSARQSLISSLPPFNVGGCSVPFASQIGPLSKEGRGIGTGQHQVSTVRWERGSIHEPPNFRGSLAAFERHVDGSCKRAIGEALLQSQNCFERDKLANMDSDKLHHCVDGMRT</sequence>
<feature type="compositionally biased region" description="Polar residues" evidence="1">
    <location>
        <begin position="14"/>
        <end position="32"/>
    </location>
</feature>
<feature type="compositionally biased region" description="Polar residues" evidence="1">
    <location>
        <begin position="257"/>
        <end position="279"/>
    </location>
</feature>
<proteinExistence type="predicted"/>
<feature type="region of interest" description="Disordered" evidence="1">
    <location>
        <begin position="1"/>
        <end position="81"/>
    </location>
</feature>
<gene>
    <name evidence="2" type="ORF">X801_10340</name>
</gene>
<feature type="non-terminal residue" evidence="2">
    <location>
        <position position="975"/>
    </location>
</feature>
<protein>
    <submittedName>
        <fullName evidence="2">Uncharacterized protein</fullName>
    </submittedName>
</protein>
<organism evidence="2 3">
    <name type="scientific">Opisthorchis viverrini</name>
    <name type="common">Southeast Asian liver fluke</name>
    <dbReference type="NCBI Taxonomy" id="6198"/>
    <lineage>
        <taxon>Eukaryota</taxon>
        <taxon>Metazoa</taxon>
        <taxon>Spiralia</taxon>
        <taxon>Lophotrochozoa</taxon>
        <taxon>Platyhelminthes</taxon>
        <taxon>Trematoda</taxon>
        <taxon>Digenea</taxon>
        <taxon>Opisthorchiida</taxon>
        <taxon>Opisthorchiata</taxon>
        <taxon>Opisthorchiidae</taxon>
        <taxon>Opisthorchis</taxon>
    </lineage>
</organism>
<evidence type="ECO:0000313" key="3">
    <source>
        <dbReference type="Proteomes" id="UP000243686"/>
    </source>
</evidence>
<feature type="compositionally biased region" description="Polar residues" evidence="1">
    <location>
        <begin position="568"/>
        <end position="579"/>
    </location>
</feature>
<feature type="compositionally biased region" description="Polar residues" evidence="1">
    <location>
        <begin position="290"/>
        <end position="306"/>
    </location>
</feature>
<feature type="compositionally biased region" description="Polar residues" evidence="1">
    <location>
        <begin position="57"/>
        <end position="68"/>
    </location>
</feature>
<evidence type="ECO:0000313" key="2">
    <source>
        <dbReference type="EMBL" id="OON13877.1"/>
    </source>
</evidence>
<feature type="region of interest" description="Disordered" evidence="1">
    <location>
        <begin position="438"/>
        <end position="467"/>
    </location>
</feature>
<feature type="region of interest" description="Disordered" evidence="1">
    <location>
        <begin position="720"/>
        <end position="829"/>
    </location>
</feature>
<keyword evidence="3" id="KW-1185">Reference proteome</keyword>
<dbReference type="Proteomes" id="UP000243686">
    <property type="component" value="Unassembled WGS sequence"/>
</dbReference>